<evidence type="ECO:0000313" key="1">
    <source>
        <dbReference type="EMBL" id="AJW30532.1"/>
    </source>
</evidence>
<dbReference type="EMBL" id="KJ947870">
    <property type="protein sequence ID" value="AJW30532.1"/>
    <property type="molecule type" value="Genomic_DNA"/>
</dbReference>
<organism evidence="1">
    <name type="scientific">Prochlorococcus marinus str. P0902-H212</name>
    <dbReference type="NCBI Taxonomy" id="1620696"/>
    <lineage>
        <taxon>Bacteria</taxon>
        <taxon>Bacillati</taxon>
        <taxon>Cyanobacteriota</taxon>
        <taxon>Cyanophyceae</taxon>
        <taxon>Synechococcales</taxon>
        <taxon>Prochlorococcaceae</taxon>
        <taxon>Prochlorococcus</taxon>
    </lineage>
</organism>
<gene>
    <name evidence="1" type="ORF">FA02_0266</name>
</gene>
<sequence>MTNQIARALLPLNKYGDLDQRFEESIKRIIVDIGSEATKVLSDFYIKTSELQLSASKAGLELVEAIHREANRLETSRYKHEGEEYVWMHKTLRKNVAEILNRVGFKNKNVSKIIKAVEFKESLSTHSWWTSQLSVSHLYELSRMNETGIKQAITESSTDKTILIGRDYGGIPGKEWKDVSVRRFEEIRRFNPKRTRETNPLSELDKVSDSQDIITIESIEVQEVTQESIAREIVSLAQQLNTREVWKEKEIIEILKEAEKELISIGHMVLQPLEKVPANH</sequence>
<reference evidence="1" key="1">
    <citation type="submission" date="2014-06" db="EMBL/GenBank/DDBJ databases">
        <authorList>
            <person name="Berube P.M."/>
        </authorList>
    </citation>
    <scope>NUCLEOTIDE SEQUENCE</scope>
    <source>
        <strain evidence="1">P0902-H212</strain>
    </source>
</reference>
<accession>A0A0D5A1W9</accession>
<proteinExistence type="predicted"/>
<protein>
    <submittedName>
        <fullName evidence="1">Uncharacterized protein</fullName>
    </submittedName>
</protein>
<dbReference type="AlphaFoldDB" id="A0A0D5A1W9"/>
<name>A0A0D5A1W9_PROMR</name>